<dbReference type="InterPro" id="IPR051807">
    <property type="entry name" value="Sec-metab_biosynth-assoc"/>
</dbReference>
<dbReference type="Gene3D" id="3.30.70.1060">
    <property type="entry name" value="Dimeric alpha+beta barrel"/>
    <property type="match status" value="1"/>
</dbReference>
<proteinExistence type="inferred from homology"/>
<dbReference type="InterPro" id="IPR011008">
    <property type="entry name" value="Dimeric_a/b-barrel"/>
</dbReference>
<reference evidence="3 4" key="1">
    <citation type="submission" date="2020-05" db="EMBL/GenBank/DDBJ databases">
        <title>Azospirillum oleiclasticum sp. nov, a nitrogen-fixing and heavy crude oil-emulsifying bacterium isolated from the crude oil of Yumen Oilfield.</title>
        <authorList>
            <person name="Wu D."/>
            <person name="Cai M."/>
            <person name="Zhang X."/>
        </authorList>
    </citation>
    <scope>NUCLEOTIDE SEQUENCE [LARGE SCALE GENOMIC DNA]</scope>
    <source>
        <strain evidence="3 4">ROY-1-1-2</strain>
    </source>
</reference>
<dbReference type="PANTHER" id="PTHR33606">
    <property type="entry name" value="PROTEIN YCII"/>
    <property type="match status" value="1"/>
</dbReference>
<dbReference type="EMBL" id="JABFDB010000014">
    <property type="protein sequence ID" value="NYZ22097.1"/>
    <property type="molecule type" value="Genomic_DNA"/>
</dbReference>
<evidence type="ECO:0000313" key="3">
    <source>
        <dbReference type="EMBL" id="NYZ22097.1"/>
    </source>
</evidence>
<dbReference type="Pfam" id="PF03795">
    <property type="entry name" value="YCII"/>
    <property type="match status" value="1"/>
</dbReference>
<dbReference type="Proteomes" id="UP000584642">
    <property type="component" value="Unassembled WGS sequence"/>
</dbReference>
<keyword evidence="4" id="KW-1185">Reference proteome</keyword>
<comment type="caution">
    <text evidence="3">The sequence shown here is derived from an EMBL/GenBank/DDBJ whole genome shotgun (WGS) entry which is preliminary data.</text>
</comment>
<name>A0ABX2TCN1_9PROT</name>
<dbReference type="InterPro" id="IPR005545">
    <property type="entry name" value="YCII"/>
</dbReference>
<evidence type="ECO:0000259" key="2">
    <source>
        <dbReference type="Pfam" id="PF03795"/>
    </source>
</evidence>
<organism evidence="3 4">
    <name type="scientific">Azospirillum oleiclasticum</name>
    <dbReference type="NCBI Taxonomy" id="2735135"/>
    <lineage>
        <taxon>Bacteria</taxon>
        <taxon>Pseudomonadati</taxon>
        <taxon>Pseudomonadota</taxon>
        <taxon>Alphaproteobacteria</taxon>
        <taxon>Rhodospirillales</taxon>
        <taxon>Azospirillaceae</taxon>
        <taxon>Azospirillum</taxon>
    </lineage>
</organism>
<feature type="domain" description="YCII-related" evidence="2">
    <location>
        <begin position="1"/>
        <end position="86"/>
    </location>
</feature>
<comment type="similarity">
    <text evidence="1">Belongs to the YciI family.</text>
</comment>
<evidence type="ECO:0000256" key="1">
    <source>
        <dbReference type="ARBA" id="ARBA00007689"/>
    </source>
</evidence>
<protein>
    <submittedName>
        <fullName evidence="3">YciI family protein</fullName>
    </submittedName>
</protein>
<accession>A0ABX2TCN1</accession>
<evidence type="ECO:0000313" key="4">
    <source>
        <dbReference type="Proteomes" id="UP000584642"/>
    </source>
</evidence>
<dbReference type="SUPFAM" id="SSF54909">
    <property type="entry name" value="Dimeric alpha+beta barrel"/>
    <property type="match status" value="1"/>
</dbReference>
<dbReference type="PANTHER" id="PTHR33606:SF3">
    <property type="entry name" value="PROTEIN YCII"/>
    <property type="match status" value="1"/>
</dbReference>
<dbReference type="RefSeq" id="WP_180283860.1">
    <property type="nucleotide sequence ID" value="NZ_JABFDB010000014.1"/>
</dbReference>
<gene>
    <name evidence="3" type="ORF">HND93_20475</name>
</gene>
<sequence>MLFSVVCIDKPGSAALRAATRADHLDYMIAAAESLRYGGPLVTDDGSLSIGSLFVIDQPTRRDVDAFLAEEPYCRSGLFQTVTVTAIRQMVPEASPGFLLQELARERVGRPSPPAS</sequence>